<protein>
    <submittedName>
        <fullName evidence="2">Uncharacterized protein</fullName>
    </submittedName>
</protein>
<feature type="chain" id="PRO_5040199140" evidence="1">
    <location>
        <begin position="17"/>
        <end position="157"/>
    </location>
</feature>
<proteinExistence type="predicted"/>
<name>A0A9P0JXU6_ACAOB</name>
<comment type="caution">
    <text evidence="2">The sequence shown here is derived from an EMBL/GenBank/DDBJ whole genome shotgun (WGS) entry which is preliminary data.</text>
</comment>
<evidence type="ECO:0000256" key="1">
    <source>
        <dbReference type="SAM" id="SignalP"/>
    </source>
</evidence>
<evidence type="ECO:0000313" key="2">
    <source>
        <dbReference type="EMBL" id="CAH1963367.1"/>
    </source>
</evidence>
<dbReference type="AlphaFoldDB" id="A0A9P0JXU6"/>
<evidence type="ECO:0000313" key="3">
    <source>
        <dbReference type="Proteomes" id="UP001152888"/>
    </source>
</evidence>
<dbReference type="Proteomes" id="UP001152888">
    <property type="component" value="Unassembled WGS sequence"/>
</dbReference>
<dbReference type="EMBL" id="CAKOFQ010006707">
    <property type="protein sequence ID" value="CAH1963367.1"/>
    <property type="molecule type" value="Genomic_DNA"/>
</dbReference>
<feature type="signal peptide" evidence="1">
    <location>
        <begin position="1"/>
        <end position="16"/>
    </location>
</feature>
<keyword evidence="1" id="KW-0732">Signal</keyword>
<accession>A0A9P0JXU6</accession>
<organism evidence="2 3">
    <name type="scientific">Acanthoscelides obtectus</name>
    <name type="common">Bean weevil</name>
    <name type="synonym">Bruchus obtectus</name>
    <dbReference type="NCBI Taxonomy" id="200917"/>
    <lineage>
        <taxon>Eukaryota</taxon>
        <taxon>Metazoa</taxon>
        <taxon>Ecdysozoa</taxon>
        <taxon>Arthropoda</taxon>
        <taxon>Hexapoda</taxon>
        <taxon>Insecta</taxon>
        <taxon>Pterygota</taxon>
        <taxon>Neoptera</taxon>
        <taxon>Endopterygota</taxon>
        <taxon>Coleoptera</taxon>
        <taxon>Polyphaga</taxon>
        <taxon>Cucujiformia</taxon>
        <taxon>Chrysomeloidea</taxon>
        <taxon>Chrysomelidae</taxon>
        <taxon>Bruchinae</taxon>
        <taxon>Bruchini</taxon>
        <taxon>Acanthoscelides</taxon>
    </lineage>
</organism>
<keyword evidence="3" id="KW-1185">Reference proteome</keyword>
<reference evidence="2" key="1">
    <citation type="submission" date="2022-03" db="EMBL/GenBank/DDBJ databases">
        <authorList>
            <person name="Sayadi A."/>
        </authorList>
    </citation>
    <scope>NUCLEOTIDE SEQUENCE</scope>
</reference>
<sequence>MKFVAILSALLAAASAVPVYDVLPTKYMGGDLMGMTGMYDPMYTLWTGVGGMHKLGMDMYGPHRNYGLMGMGMKDWDLHRFTGMYPGMIDYGMFGGDMVGDMRMRGMVDPMIMDKMMFKHGMTSVDKMMCYQRFGIERCNIMMMHMMHKMMPYKMMY</sequence>
<gene>
    <name evidence="2" type="ORF">ACAOBT_LOCUS5161</name>
</gene>